<dbReference type="EMBL" id="FRFE01000022">
    <property type="protein sequence ID" value="SHO51035.1"/>
    <property type="molecule type" value="Genomic_DNA"/>
</dbReference>
<proteinExistence type="predicted"/>
<dbReference type="Gene3D" id="3.40.50.300">
    <property type="entry name" value="P-loop containing nucleotide triphosphate hydrolases"/>
    <property type="match status" value="1"/>
</dbReference>
<protein>
    <submittedName>
        <fullName evidence="5">Phospholipid/cholesterol/gamma-HCH transport system ATP-binding protein</fullName>
    </submittedName>
</protein>
<dbReference type="Proteomes" id="UP000184603">
    <property type="component" value="Unassembled WGS sequence"/>
</dbReference>
<dbReference type="PROSITE" id="PS00211">
    <property type="entry name" value="ABC_TRANSPORTER_1"/>
    <property type="match status" value="1"/>
</dbReference>
<reference evidence="5 6" key="1">
    <citation type="submission" date="2016-12" db="EMBL/GenBank/DDBJ databases">
        <authorList>
            <person name="Song W.-J."/>
            <person name="Kurnit D.M."/>
        </authorList>
    </citation>
    <scope>NUCLEOTIDE SEQUENCE [LARGE SCALE GENOMIC DNA]</scope>
    <source>
        <strain evidence="5 6">DSM 18488</strain>
    </source>
</reference>
<gene>
    <name evidence="5" type="ORF">SAMN02745220_03782</name>
</gene>
<dbReference type="PROSITE" id="PS50893">
    <property type="entry name" value="ABC_TRANSPORTER_2"/>
    <property type="match status" value="1"/>
</dbReference>
<dbReference type="STRING" id="1121416.SAMN02745220_03782"/>
<dbReference type="PANTHER" id="PTHR43023:SF6">
    <property type="entry name" value="INTERMEMBRANE PHOSPHOLIPID TRANSPORT SYSTEM ATP-BINDING PROTEIN MLAF"/>
    <property type="match status" value="1"/>
</dbReference>
<keyword evidence="6" id="KW-1185">Reference proteome</keyword>
<dbReference type="SMART" id="SM00382">
    <property type="entry name" value="AAA"/>
    <property type="match status" value="1"/>
</dbReference>
<dbReference type="OrthoDB" id="9802264at2"/>
<dbReference type="InterPro" id="IPR003439">
    <property type="entry name" value="ABC_transporter-like_ATP-bd"/>
</dbReference>
<dbReference type="SUPFAM" id="SSF52540">
    <property type="entry name" value="P-loop containing nucleoside triphosphate hydrolases"/>
    <property type="match status" value="1"/>
</dbReference>
<dbReference type="InterPro" id="IPR017871">
    <property type="entry name" value="ABC_transporter-like_CS"/>
</dbReference>
<dbReference type="InterPro" id="IPR003593">
    <property type="entry name" value="AAA+_ATPase"/>
</dbReference>
<dbReference type="GO" id="GO:0016887">
    <property type="term" value="F:ATP hydrolysis activity"/>
    <property type="evidence" value="ECO:0007669"/>
    <property type="project" value="InterPro"/>
</dbReference>
<evidence type="ECO:0000313" key="5">
    <source>
        <dbReference type="EMBL" id="SHO51035.1"/>
    </source>
</evidence>
<evidence type="ECO:0000256" key="3">
    <source>
        <dbReference type="ARBA" id="ARBA00022840"/>
    </source>
</evidence>
<accession>A0A1M7YEG8</accession>
<dbReference type="InterPro" id="IPR027417">
    <property type="entry name" value="P-loop_NTPase"/>
</dbReference>
<dbReference type="AlphaFoldDB" id="A0A1M7YEG8"/>
<dbReference type="Pfam" id="PF00005">
    <property type="entry name" value="ABC_tran"/>
    <property type="match status" value="1"/>
</dbReference>
<keyword evidence="2" id="KW-0547">Nucleotide-binding</keyword>
<keyword evidence="1" id="KW-0813">Transport</keyword>
<feature type="domain" description="ABC transporter" evidence="4">
    <location>
        <begin position="5"/>
        <end position="246"/>
    </location>
</feature>
<evidence type="ECO:0000259" key="4">
    <source>
        <dbReference type="PROSITE" id="PS50893"/>
    </source>
</evidence>
<dbReference type="PANTHER" id="PTHR43023">
    <property type="entry name" value="PROTEIN TRIGALACTOSYLDIACYLGLYCEROL 3, CHLOROPLASTIC"/>
    <property type="match status" value="1"/>
</dbReference>
<dbReference type="GO" id="GO:0005524">
    <property type="term" value="F:ATP binding"/>
    <property type="evidence" value="ECO:0007669"/>
    <property type="project" value="UniProtKB-KW"/>
</dbReference>
<organism evidence="5 6">
    <name type="scientific">Desulfopila aestuarii DSM 18488</name>
    <dbReference type="NCBI Taxonomy" id="1121416"/>
    <lineage>
        <taxon>Bacteria</taxon>
        <taxon>Pseudomonadati</taxon>
        <taxon>Thermodesulfobacteriota</taxon>
        <taxon>Desulfobulbia</taxon>
        <taxon>Desulfobulbales</taxon>
        <taxon>Desulfocapsaceae</taxon>
        <taxon>Desulfopila</taxon>
    </lineage>
</organism>
<evidence type="ECO:0000256" key="2">
    <source>
        <dbReference type="ARBA" id="ARBA00022741"/>
    </source>
</evidence>
<name>A0A1M7YEG8_9BACT</name>
<sequence length="260" mass="28587">MTVAIEFKEVEKHFPKRDGGLQRVLDRVSFTIPKGKTTVIAGRSGQGKSVTLKLILGLMKADGGSIHVDGKDVTNVGGRALEQLRTRFGVLFQGAALFDSLTVFENVALPLRERTSKGEEEIEALVSSTLGQLELLGHEGKYPAQLSGGMRKRVGLARALQLNPEIMLFDEPTTGLDPVMTQEIYQLFAETQARVGFTSIIVSHDIPKVFNLADQVIVLHQGEMDVFGRPEEIPLSKKEHIQAFVQTTMGEIYQSQQVEG</sequence>
<evidence type="ECO:0000256" key="1">
    <source>
        <dbReference type="ARBA" id="ARBA00022448"/>
    </source>
</evidence>
<keyword evidence="3 5" id="KW-0067">ATP-binding</keyword>
<evidence type="ECO:0000313" key="6">
    <source>
        <dbReference type="Proteomes" id="UP000184603"/>
    </source>
</evidence>
<dbReference type="RefSeq" id="WP_073615230.1">
    <property type="nucleotide sequence ID" value="NZ_FRFE01000022.1"/>
</dbReference>